<dbReference type="PANTHER" id="PTHR33990">
    <property type="entry name" value="PROTEIN YJDN-RELATED"/>
    <property type="match status" value="1"/>
</dbReference>
<dbReference type="SUPFAM" id="SSF54593">
    <property type="entry name" value="Glyoxalase/Bleomycin resistance protein/Dihydroxybiphenyl dioxygenase"/>
    <property type="match status" value="1"/>
</dbReference>
<evidence type="ECO:0000313" key="3">
    <source>
        <dbReference type="Proteomes" id="UP001214553"/>
    </source>
</evidence>
<organism evidence="2 3">
    <name type="scientific">Microbacterium horticulturae</name>
    <dbReference type="NCBI Taxonomy" id="3028316"/>
    <lineage>
        <taxon>Bacteria</taxon>
        <taxon>Bacillati</taxon>
        <taxon>Actinomycetota</taxon>
        <taxon>Actinomycetes</taxon>
        <taxon>Micrococcales</taxon>
        <taxon>Microbacteriaceae</taxon>
        <taxon>Microbacterium</taxon>
    </lineage>
</organism>
<dbReference type="Gene3D" id="3.10.180.10">
    <property type="entry name" value="2,3-Dihydroxybiphenyl 1,2-Dioxygenase, domain 1"/>
    <property type="match status" value="1"/>
</dbReference>
<accession>A0ABY8BW29</accession>
<dbReference type="Pfam" id="PF00903">
    <property type="entry name" value="Glyoxalase"/>
    <property type="match status" value="1"/>
</dbReference>
<dbReference type="PANTHER" id="PTHR33990:SF1">
    <property type="entry name" value="PROTEIN YJDN"/>
    <property type="match status" value="1"/>
</dbReference>
<keyword evidence="3" id="KW-1185">Reference proteome</keyword>
<protein>
    <submittedName>
        <fullName evidence="2">VOC family protein</fullName>
    </submittedName>
</protein>
<sequence>MTALTPYLHVPGTAREALTFYRSVFGGEVGINTYAEFGRDDGPGDAVAHGMLTGPVTLFAADAAPGQEPLRTAGLMFALLGTAEPDVMEGWFAALADGGTVVDPLQKRPWGDHDGQVTDRYGLTWLIGYQG</sequence>
<dbReference type="InterPro" id="IPR028973">
    <property type="entry name" value="PhnB-like"/>
</dbReference>
<proteinExistence type="predicted"/>
<evidence type="ECO:0000313" key="2">
    <source>
        <dbReference type="EMBL" id="WEG08067.1"/>
    </source>
</evidence>
<dbReference type="EMBL" id="CP119108">
    <property type="protein sequence ID" value="WEG08067.1"/>
    <property type="molecule type" value="Genomic_DNA"/>
</dbReference>
<reference evidence="2 3" key="1">
    <citation type="submission" date="2023-03" db="EMBL/GenBank/DDBJ databases">
        <title>Genome sequence of Microbacterium sp. KACC 23027.</title>
        <authorList>
            <person name="Kim S."/>
            <person name="Heo J."/>
            <person name="Kwon S.-W."/>
        </authorList>
    </citation>
    <scope>NUCLEOTIDE SEQUENCE [LARGE SCALE GENOMIC DNA]</scope>
    <source>
        <strain evidence="2 3">KACC 23027</strain>
    </source>
</reference>
<evidence type="ECO:0000259" key="1">
    <source>
        <dbReference type="Pfam" id="PF00903"/>
    </source>
</evidence>
<dbReference type="Proteomes" id="UP001214553">
    <property type="component" value="Chromosome"/>
</dbReference>
<feature type="domain" description="Glyoxalase/fosfomycin resistance/dioxygenase" evidence="1">
    <location>
        <begin position="14"/>
        <end position="125"/>
    </location>
</feature>
<dbReference type="RefSeq" id="WP_275277405.1">
    <property type="nucleotide sequence ID" value="NZ_CP119108.1"/>
</dbReference>
<gene>
    <name evidence="2" type="ORF">PU630_12565</name>
</gene>
<name>A0ABY8BW29_9MICO</name>
<dbReference type="CDD" id="cd06588">
    <property type="entry name" value="PhnB_like"/>
    <property type="match status" value="1"/>
</dbReference>
<dbReference type="InterPro" id="IPR029068">
    <property type="entry name" value="Glyas_Bleomycin-R_OHBP_Dase"/>
</dbReference>
<dbReference type="InterPro" id="IPR004360">
    <property type="entry name" value="Glyas_Fos-R_dOase_dom"/>
</dbReference>